<gene>
    <name evidence="6" type="ordered locus">Cagg_0955</name>
</gene>
<feature type="domain" description="Rieske" evidence="5">
    <location>
        <begin position="4"/>
        <end position="102"/>
    </location>
</feature>
<dbReference type="CDD" id="cd03528">
    <property type="entry name" value="Rieske_RO_ferredoxin"/>
    <property type="match status" value="1"/>
</dbReference>
<keyword evidence="3" id="KW-0408">Iron</keyword>
<dbReference type="InterPro" id="IPR017941">
    <property type="entry name" value="Rieske_2Fe-2S"/>
</dbReference>
<dbReference type="Proteomes" id="UP000002508">
    <property type="component" value="Chromosome"/>
</dbReference>
<dbReference type="Pfam" id="PF00355">
    <property type="entry name" value="Rieske"/>
    <property type="match status" value="1"/>
</dbReference>
<dbReference type="PANTHER" id="PTHR21496">
    <property type="entry name" value="FERREDOXIN-RELATED"/>
    <property type="match status" value="1"/>
</dbReference>
<dbReference type="InterPro" id="IPR036922">
    <property type="entry name" value="Rieske_2Fe-2S_sf"/>
</dbReference>
<evidence type="ECO:0000256" key="4">
    <source>
        <dbReference type="ARBA" id="ARBA00023014"/>
    </source>
</evidence>
<dbReference type="eggNOG" id="COG2146">
    <property type="taxonomic scope" value="Bacteria"/>
</dbReference>
<evidence type="ECO:0000259" key="5">
    <source>
        <dbReference type="PROSITE" id="PS51296"/>
    </source>
</evidence>
<name>B8G6D6_CHLAD</name>
<protein>
    <submittedName>
        <fullName evidence="6">Rieske (2Fe-2S) domain protein</fullName>
    </submittedName>
</protein>
<evidence type="ECO:0000256" key="3">
    <source>
        <dbReference type="ARBA" id="ARBA00023004"/>
    </source>
</evidence>
<evidence type="ECO:0000313" key="7">
    <source>
        <dbReference type="Proteomes" id="UP000002508"/>
    </source>
</evidence>
<organism evidence="6 7">
    <name type="scientific">Chloroflexus aggregans (strain MD-66 / DSM 9485)</name>
    <dbReference type="NCBI Taxonomy" id="326427"/>
    <lineage>
        <taxon>Bacteria</taxon>
        <taxon>Bacillati</taxon>
        <taxon>Chloroflexota</taxon>
        <taxon>Chloroflexia</taxon>
        <taxon>Chloroflexales</taxon>
        <taxon>Chloroflexineae</taxon>
        <taxon>Chloroflexaceae</taxon>
        <taxon>Chloroflexus</taxon>
    </lineage>
</organism>
<dbReference type="HOGENOM" id="CLU_055690_5_2_0"/>
<dbReference type="RefSeq" id="WP_012616239.1">
    <property type="nucleotide sequence ID" value="NC_011831.1"/>
</dbReference>
<evidence type="ECO:0000256" key="1">
    <source>
        <dbReference type="ARBA" id="ARBA00022714"/>
    </source>
</evidence>
<keyword evidence="7" id="KW-1185">Reference proteome</keyword>
<dbReference type="STRING" id="326427.Cagg_0955"/>
<dbReference type="OrthoDB" id="9795104at2"/>
<keyword evidence="4" id="KW-0411">Iron-sulfur</keyword>
<proteinExistence type="predicted"/>
<sequence length="112" mass="12519">MSLVEVCSLDDVPVGSGRAFTIHGHRIAVFRVAEREVYVLDDLCSHDEASLSEGELDTTELCVECPMHGSLFELRTGKPRTLPAFAPVATYRCEIRDDRIFVEFLSKNLTNC</sequence>
<dbReference type="AlphaFoldDB" id="B8G6D6"/>
<dbReference type="Gene3D" id="2.102.10.10">
    <property type="entry name" value="Rieske [2Fe-2S] iron-sulphur domain"/>
    <property type="match status" value="1"/>
</dbReference>
<dbReference type="EMBL" id="CP001337">
    <property type="protein sequence ID" value="ACL23873.1"/>
    <property type="molecule type" value="Genomic_DNA"/>
</dbReference>
<reference evidence="6" key="1">
    <citation type="submission" date="2008-12" db="EMBL/GenBank/DDBJ databases">
        <title>Complete sequence of Chloroflexus aggregans DSM 9485.</title>
        <authorList>
            <consortium name="US DOE Joint Genome Institute"/>
            <person name="Lucas S."/>
            <person name="Copeland A."/>
            <person name="Lapidus A."/>
            <person name="Glavina del Rio T."/>
            <person name="Dalin E."/>
            <person name="Tice H."/>
            <person name="Pitluck S."/>
            <person name="Foster B."/>
            <person name="Larimer F."/>
            <person name="Land M."/>
            <person name="Hauser L."/>
            <person name="Kyrpides N."/>
            <person name="Mikhailova N."/>
            <person name="Bryant D."/>
            <person name="Richardson P."/>
        </authorList>
    </citation>
    <scope>NUCLEOTIDE SEQUENCE</scope>
    <source>
        <strain evidence="6">DSM 9485</strain>
    </source>
</reference>
<dbReference type="SUPFAM" id="SSF50022">
    <property type="entry name" value="ISP domain"/>
    <property type="match status" value="1"/>
</dbReference>
<dbReference type="GO" id="GO:0046872">
    <property type="term" value="F:metal ion binding"/>
    <property type="evidence" value="ECO:0007669"/>
    <property type="project" value="UniProtKB-KW"/>
</dbReference>
<dbReference type="GO" id="GO:0051537">
    <property type="term" value="F:2 iron, 2 sulfur cluster binding"/>
    <property type="evidence" value="ECO:0007669"/>
    <property type="project" value="UniProtKB-KW"/>
</dbReference>
<evidence type="ECO:0000256" key="2">
    <source>
        <dbReference type="ARBA" id="ARBA00022723"/>
    </source>
</evidence>
<dbReference type="GO" id="GO:0004497">
    <property type="term" value="F:monooxygenase activity"/>
    <property type="evidence" value="ECO:0007669"/>
    <property type="project" value="UniProtKB-ARBA"/>
</dbReference>
<accession>B8G6D6</accession>
<dbReference type="PANTHER" id="PTHR21496:SF23">
    <property type="entry name" value="3-PHENYLPROPIONATE_CINNAMIC ACID DIOXYGENASE FERREDOXIN SUBUNIT"/>
    <property type="match status" value="1"/>
</dbReference>
<keyword evidence="2" id="KW-0479">Metal-binding</keyword>
<keyword evidence="1" id="KW-0001">2Fe-2S</keyword>
<dbReference type="KEGG" id="cag:Cagg_0955"/>
<dbReference type="PROSITE" id="PS51296">
    <property type="entry name" value="RIESKE"/>
    <property type="match status" value="1"/>
</dbReference>
<dbReference type="GO" id="GO:0016705">
    <property type="term" value="F:oxidoreductase activity, acting on paired donors, with incorporation or reduction of molecular oxygen"/>
    <property type="evidence" value="ECO:0007669"/>
    <property type="project" value="UniProtKB-ARBA"/>
</dbReference>
<evidence type="ECO:0000313" key="6">
    <source>
        <dbReference type="EMBL" id="ACL23873.1"/>
    </source>
</evidence>